<evidence type="ECO:0000256" key="9">
    <source>
        <dbReference type="ARBA" id="ARBA00023224"/>
    </source>
</evidence>
<feature type="transmembrane region" description="Helical" evidence="11">
    <location>
        <begin position="78"/>
        <end position="101"/>
    </location>
</feature>
<dbReference type="Pfam" id="PF00001">
    <property type="entry name" value="7tm_1"/>
    <property type="match status" value="1"/>
</dbReference>
<dbReference type="InterPro" id="IPR017452">
    <property type="entry name" value="GPCR_Rhodpsn_7TM"/>
</dbReference>
<keyword evidence="6 11" id="KW-0472">Membrane</keyword>
<feature type="compositionally biased region" description="Polar residues" evidence="10">
    <location>
        <begin position="290"/>
        <end position="300"/>
    </location>
</feature>
<dbReference type="PROSITE" id="PS50262">
    <property type="entry name" value="G_PROTEIN_RECEP_F1_2"/>
    <property type="match status" value="1"/>
</dbReference>
<feature type="region of interest" description="Disordered" evidence="10">
    <location>
        <begin position="349"/>
        <end position="372"/>
    </location>
</feature>
<comment type="subcellular location">
    <subcellularLocation>
        <location evidence="1">Cell membrane</location>
        <topology evidence="1">Multi-pass membrane protein</topology>
    </subcellularLocation>
</comment>
<organism evidence="13">
    <name type="scientific">Arion vulgaris</name>
    <dbReference type="NCBI Taxonomy" id="1028688"/>
    <lineage>
        <taxon>Eukaryota</taxon>
        <taxon>Metazoa</taxon>
        <taxon>Spiralia</taxon>
        <taxon>Lophotrochozoa</taxon>
        <taxon>Mollusca</taxon>
        <taxon>Gastropoda</taxon>
        <taxon>Heterobranchia</taxon>
        <taxon>Euthyneura</taxon>
        <taxon>Panpulmonata</taxon>
        <taxon>Eupulmonata</taxon>
        <taxon>Stylommatophora</taxon>
        <taxon>Helicina</taxon>
        <taxon>Arionoidea</taxon>
        <taxon>Arionidae</taxon>
        <taxon>Arion</taxon>
    </lineage>
</organism>
<proteinExistence type="predicted"/>
<feature type="region of interest" description="Disordered" evidence="10">
    <location>
        <begin position="280"/>
        <end position="337"/>
    </location>
</feature>
<dbReference type="GO" id="GO:0007204">
    <property type="term" value="P:positive regulation of cytosolic calcium ion concentration"/>
    <property type="evidence" value="ECO:0007669"/>
    <property type="project" value="TreeGrafter"/>
</dbReference>
<gene>
    <name evidence="13" type="primary">ORF96720</name>
</gene>
<name>A0A0B7A4H5_9EUPU</name>
<keyword evidence="7" id="KW-0675">Receptor</keyword>
<keyword evidence="4 11" id="KW-1133">Transmembrane helix</keyword>
<protein>
    <recommendedName>
        <fullName evidence="12">G-protein coupled receptors family 1 profile domain-containing protein</fullName>
    </recommendedName>
</protein>
<dbReference type="AlphaFoldDB" id="A0A0B7A4H5"/>
<evidence type="ECO:0000256" key="2">
    <source>
        <dbReference type="ARBA" id="ARBA00022475"/>
    </source>
</evidence>
<dbReference type="EMBL" id="HACG01028848">
    <property type="protein sequence ID" value="CEK75713.1"/>
    <property type="molecule type" value="Transcribed_RNA"/>
</dbReference>
<feature type="compositionally biased region" description="Low complexity" evidence="10">
    <location>
        <begin position="413"/>
        <end position="441"/>
    </location>
</feature>
<feature type="transmembrane region" description="Helical" evidence="11">
    <location>
        <begin position="12"/>
        <end position="33"/>
    </location>
</feature>
<dbReference type="SUPFAM" id="SSF81321">
    <property type="entry name" value="Family A G protein-coupled receptor-like"/>
    <property type="match status" value="1"/>
</dbReference>
<dbReference type="PANTHER" id="PTHR11866">
    <property type="entry name" value="G-PROTEIN COUPLED RECEPTOR FAMILY 1 MEMBER"/>
    <property type="match status" value="1"/>
</dbReference>
<sequence>LVHATYGYIYSSLNLLLVVVMVICNLVVVVTLARVRDYRRKYSNSSVNSNMIGDVMDDTQRQQQVVKRRKQKDMELQMIVVMCAITTIFAICWAPLMIYIAMSLATGGQTADVLGLVAIRLASLNQTLNPWLYVILRRALIVRIKKYCCMWRRNMRSRSNPSPATAGRRHQYVHVRNQLCHRSNFVGAEVKDDLQSHRSHRSRHQILPAAMSLPDIMIIDTGRKDLSMLLPDVVKAESFAGRISHSYSLDSLLNYVYCPSPAVDGCVACLIEKCATAGKNGKAPEAASNHDCSGHQNNSKVKGANKNIMMKNGKKVNNKGEITAEDHPRSKIQSGRCDDAQGVSVGACSEHSPINFQNDHQASPVSRSDPLGKKNCERIVSASSSSKSGSFRRGWTREFQLSQHVHKLRDGSRSSSSKTSSSKCHPLSYQSSSGDSSSLKTQKSKRLKLRINPADSNSHERDHNEQFIDGISYSGVFRKREPNLCLETQHDTLTTDQADFSSKLTESMYITDTPMATPVVRSFTINRDPFINKLKNGQDIDGVDFDHQEDTTQKKQHCVGHGDASNSGDITKADILSTIQTSSDENRMTVGTDNNQACSVNLSNSHSCLLKEDSEDESDESSGIFCGRSPGHRRRDMTIKPNRQLKKETQSELAQECSTDEKHIARRVKSNT</sequence>
<accession>A0A0B7A4H5</accession>
<dbReference type="Gene3D" id="1.20.1070.10">
    <property type="entry name" value="Rhodopsin 7-helix transmembrane proteins"/>
    <property type="match status" value="1"/>
</dbReference>
<evidence type="ECO:0000256" key="5">
    <source>
        <dbReference type="ARBA" id="ARBA00023040"/>
    </source>
</evidence>
<feature type="compositionally biased region" description="Low complexity" evidence="10">
    <location>
        <begin position="302"/>
        <end position="311"/>
    </location>
</feature>
<feature type="region of interest" description="Disordered" evidence="10">
    <location>
        <begin position="404"/>
        <end position="463"/>
    </location>
</feature>
<evidence type="ECO:0000256" key="1">
    <source>
        <dbReference type="ARBA" id="ARBA00004651"/>
    </source>
</evidence>
<evidence type="ECO:0000259" key="12">
    <source>
        <dbReference type="PROSITE" id="PS50262"/>
    </source>
</evidence>
<evidence type="ECO:0000256" key="11">
    <source>
        <dbReference type="SAM" id="Phobius"/>
    </source>
</evidence>
<keyword evidence="5" id="KW-0297">G-protein coupled receptor</keyword>
<feature type="region of interest" description="Disordered" evidence="10">
    <location>
        <begin position="612"/>
        <end position="672"/>
    </location>
</feature>
<keyword evidence="8" id="KW-0325">Glycoprotein</keyword>
<dbReference type="GO" id="GO:0004930">
    <property type="term" value="F:G protein-coupled receptor activity"/>
    <property type="evidence" value="ECO:0007669"/>
    <property type="project" value="UniProtKB-KW"/>
</dbReference>
<keyword evidence="9" id="KW-0807">Transducer</keyword>
<feature type="compositionally biased region" description="Polar residues" evidence="10">
    <location>
        <begin position="352"/>
        <end position="366"/>
    </location>
</feature>
<keyword evidence="3 11" id="KW-0812">Transmembrane</keyword>
<evidence type="ECO:0000256" key="8">
    <source>
        <dbReference type="ARBA" id="ARBA00023180"/>
    </source>
</evidence>
<feature type="non-terminal residue" evidence="13">
    <location>
        <position position="1"/>
    </location>
</feature>
<dbReference type="InterPro" id="IPR008365">
    <property type="entry name" value="Prostanoid_rcpt"/>
</dbReference>
<evidence type="ECO:0000256" key="3">
    <source>
        <dbReference type="ARBA" id="ARBA00022692"/>
    </source>
</evidence>
<evidence type="ECO:0000313" key="13">
    <source>
        <dbReference type="EMBL" id="CEK75713.1"/>
    </source>
</evidence>
<dbReference type="InterPro" id="IPR000276">
    <property type="entry name" value="GPCR_Rhodpsn"/>
</dbReference>
<evidence type="ECO:0000256" key="6">
    <source>
        <dbReference type="ARBA" id="ARBA00023136"/>
    </source>
</evidence>
<reference evidence="13" key="1">
    <citation type="submission" date="2014-12" db="EMBL/GenBank/DDBJ databases">
        <title>Insight into the proteome of Arion vulgaris.</title>
        <authorList>
            <person name="Aradska J."/>
            <person name="Bulat T."/>
            <person name="Smidak R."/>
            <person name="Sarate P."/>
            <person name="Gangsoo J."/>
            <person name="Sialana F."/>
            <person name="Bilban M."/>
            <person name="Lubec G."/>
        </authorList>
    </citation>
    <scope>NUCLEOTIDE SEQUENCE</scope>
    <source>
        <tissue evidence="13">Skin</tissue>
    </source>
</reference>
<feature type="domain" description="G-protein coupled receptors family 1 profile" evidence="12">
    <location>
        <begin position="1"/>
        <end position="133"/>
    </location>
</feature>
<evidence type="ECO:0000256" key="4">
    <source>
        <dbReference type="ARBA" id="ARBA00022989"/>
    </source>
</evidence>
<dbReference type="PANTHER" id="PTHR11866:SF16">
    <property type="entry name" value="PROSTAGLANDIN E2 RECEPTOR EP4 SUBTYPE-LIKE PROTEIN"/>
    <property type="match status" value="1"/>
</dbReference>
<dbReference type="GO" id="GO:0007189">
    <property type="term" value="P:adenylate cyclase-activating G protein-coupled receptor signaling pathway"/>
    <property type="evidence" value="ECO:0007669"/>
    <property type="project" value="TreeGrafter"/>
</dbReference>
<evidence type="ECO:0000256" key="7">
    <source>
        <dbReference type="ARBA" id="ARBA00023170"/>
    </source>
</evidence>
<dbReference type="GO" id="GO:0005886">
    <property type="term" value="C:plasma membrane"/>
    <property type="evidence" value="ECO:0007669"/>
    <property type="project" value="UniProtKB-SubCell"/>
</dbReference>
<evidence type="ECO:0000256" key="10">
    <source>
        <dbReference type="SAM" id="MobiDB-lite"/>
    </source>
</evidence>
<keyword evidence="2" id="KW-1003">Cell membrane</keyword>